<feature type="transmembrane region" description="Helical" evidence="3">
    <location>
        <begin position="168"/>
        <end position="191"/>
    </location>
</feature>
<dbReference type="Proteomes" id="UP001176478">
    <property type="component" value="Unassembled WGS sequence"/>
</dbReference>
<accession>A0AA42FIC0</accession>
<evidence type="ECO:0000313" key="6">
    <source>
        <dbReference type="EMBL" id="MDO7856790.1"/>
    </source>
</evidence>
<keyword evidence="1 2" id="KW-0238">DNA-binding</keyword>
<protein>
    <submittedName>
        <fullName evidence="5">Winged helix-turn-helix domain-containing protein</fullName>
    </submittedName>
</protein>
<evidence type="ECO:0000313" key="7">
    <source>
        <dbReference type="Proteomes" id="UP001156701"/>
    </source>
</evidence>
<keyword evidence="3" id="KW-0812">Transmembrane</keyword>
<reference evidence="6" key="3">
    <citation type="journal article" date="2024" name="Int. J. Antimicrob. Agents">
        <title>Identification of a novel Providencia species showing multi-drug-resistant in three patients with hospital-acquired infection.</title>
        <authorList>
            <person name="Yang W."/>
            <person name="Chen J."/>
            <person name="Yang F."/>
            <person name="Ji P."/>
            <person name="Shen S."/>
            <person name="Yin D."/>
            <person name="Hu F."/>
        </authorList>
    </citation>
    <scope>NUCLEOTIDE SEQUENCE</scope>
    <source>
        <strain evidence="6">CRE-138-0111</strain>
    </source>
</reference>
<dbReference type="SUPFAM" id="SSF46894">
    <property type="entry name" value="C-terminal effector domain of the bipartite response regulators"/>
    <property type="match status" value="1"/>
</dbReference>
<dbReference type="Proteomes" id="UP001156701">
    <property type="component" value="Unassembled WGS sequence"/>
</dbReference>
<evidence type="ECO:0000256" key="2">
    <source>
        <dbReference type="PROSITE-ProRule" id="PRU01091"/>
    </source>
</evidence>
<evidence type="ECO:0000256" key="3">
    <source>
        <dbReference type="SAM" id="Phobius"/>
    </source>
</evidence>
<feature type="DNA-binding region" description="OmpR/PhoB-type" evidence="2">
    <location>
        <begin position="1"/>
        <end position="104"/>
    </location>
</feature>
<proteinExistence type="predicted"/>
<dbReference type="PROSITE" id="PS51755">
    <property type="entry name" value="OMPR_PHOB"/>
    <property type="match status" value="1"/>
</dbReference>
<dbReference type="EMBL" id="JAUQTG010000005">
    <property type="protein sequence ID" value="MDO7856790.1"/>
    <property type="molecule type" value="Genomic_DNA"/>
</dbReference>
<keyword evidence="8" id="KW-1185">Reference proteome</keyword>
<evidence type="ECO:0000313" key="8">
    <source>
        <dbReference type="Proteomes" id="UP001176478"/>
    </source>
</evidence>
<dbReference type="InterPro" id="IPR016032">
    <property type="entry name" value="Sig_transdc_resp-reg_C-effctor"/>
</dbReference>
<dbReference type="GO" id="GO:0000160">
    <property type="term" value="P:phosphorelay signal transduction system"/>
    <property type="evidence" value="ECO:0007669"/>
    <property type="project" value="InterPro"/>
</dbReference>
<keyword evidence="3" id="KW-1133">Transmembrane helix</keyword>
<dbReference type="GO" id="GO:0003677">
    <property type="term" value="F:DNA binding"/>
    <property type="evidence" value="ECO:0007669"/>
    <property type="project" value="UniProtKB-UniRule"/>
</dbReference>
<gene>
    <name evidence="5" type="ORF">P7V44_01945</name>
    <name evidence="6" type="ORF">Q5E86_10570</name>
</gene>
<feature type="domain" description="OmpR/PhoB-type" evidence="4">
    <location>
        <begin position="1"/>
        <end position="104"/>
    </location>
</feature>
<dbReference type="GO" id="GO:0006355">
    <property type="term" value="P:regulation of DNA-templated transcription"/>
    <property type="evidence" value="ECO:0007669"/>
    <property type="project" value="InterPro"/>
</dbReference>
<name>A0AA42FIC0_9GAMM</name>
<organism evidence="5 7">
    <name type="scientific">Providencia huashanensis</name>
    <dbReference type="NCBI Taxonomy" id="3037798"/>
    <lineage>
        <taxon>Bacteria</taxon>
        <taxon>Pseudomonadati</taxon>
        <taxon>Pseudomonadota</taxon>
        <taxon>Gammaproteobacteria</taxon>
        <taxon>Enterobacterales</taxon>
        <taxon>Morganellaceae</taxon>
        <taxon>Providencia</taxon>
    </lineage>
</organism>
<dbReference type="Pfam" id="PF00486">
    <property type="entry name" value="Trans_reg_C"/>
    <property type="match status" value="1"/>
</dbReference>
<sequence>MIYILNNCIEYDSETGEIIQLGSNSEVAKLTPILNRIFRVLVENNNMIIPREELLKKVWDEHGLTASINTLNQYISALRKLLYQHLEIDNAILNIPKKGVILSSELIITQRNTELVRHSEEKGDTEKLDGRDKLPLIELNTHNQVAVSSVIAKPRVCYTLKRNFSLKIILGLSVILTLASMYNLFFGALSFDKVNTYLVSTIGSCPVYSFNSNFDDKNNSKDIDKHVKEFNLQCNNSAIFYYYSNHSNAQVEKQTLLTKCEDNKICISTRINW</sequence>
<evidence type="ECO:0000259" key="4">
    <source>
        <dbReference type="PROSITE" id="PS51755"/>
    </source>
</evidence>
<dbReference type="AlphaFoldDB" id="A0AA42FIC0"/>
<reference evidence="5" key="1">
    <citation type="submission" date="2023-03" db="EMBL/GenBank/DDBJ databases">
        <title>a new species belonging to Providencia genus.</title>
        <authorList>
            <person name="Yang W."/>
            <person name="Hu F."/>
            <person name="Shen S."/>
            <person name="Ding L."/>
            <person name="Yin D."/>
        </authorList>
    </citation>
    <scope>NUCLEOTIDE SEQUENCE</scope>
    <source>
        <strain evidence="5">CRE-3FA-0001</strain>
    </source>
</reference>
<dbReference type="InterPro" id="IPR036388">
    <property type="entry name" value="WH-like_DNA-bd_sf"/>
</dbReference>
<reference evidence="6" key="2">
    <citation type="submission" date="2023-07" db="EMBL/GenBank/DDBJ databases">
        <authorList>
            <person name="Yang W."/>
            <person name="Chen J."/>
            <person name="Ji P."/>
            <person name="Hu F."/>
        </authorList>
    </citation>
    <scope>NUCLEOTIDE SEQUENCE</scope>
    <source>
        <strain evidence="6">CRE-138-0111</strain>
    </source>
</reference>
<comment type="caution">
    <text evidence="5">The sequence shown here is derived from an EMBL/GenBank/DDBJ whole genome shotgun (WGS) entry which is preliminary data.</text>
</comment>
<dbReference type="EMBL" id="JARRYG010000002">
    <property type="protein sequence ID" value="MDG4694994.1"/>
    <property type="molecule type" value="Genomic_DNA"/>
</dbReference>
<dbReference type="RefSeq" id="WP_129466555.1">
    <property type="nucleotide sequence ID" value="NZ_JARRYG010000002.1"/>
</dbReference>
<dbReference type="InterPro" id="IPR001867">
    <property type="entry name" value="OmpR/PhoB-type_DNA-bd"/>
</dbReference>
<dbReference type="Gene3D" id="1.10.10.10">
    <property type="entry name" value="Winged helix-like DNA-binding domain superfamily/Winged helix DNA-binding domain"/>
    <property type="match status" value="1"/>
</dbReference>
<evidence type="ECO:0000313" key="5">
    <source>
        <dbReference type="EMBL" id="MDG4694994.1"/>
    </source>
</evidence>
<evidence type="ECO:0000256" key="1">
    <source>
        <dbReference type="ARBA" id="ARBA00023125"/>
    </source>
</evidence>
<dbReference type="SMART" id="SM00862">
    <property type="entry name" value="Trans_reg_C"/>
    <property type="match status" value="1"/>
</dbReference>
<keyword evidence="3" id="KW-0472">Membrane</keyword>